<evidence type="ECO:0000256" key="3">
    <source>
        <dbReference type="ARBA" id="ARBA00016337"/>
    </source>
</evidence>
<accession>A0A069S724</accession>
<dbReference type="EC" id="2.7.1.180" evidence="2"/>
<evidence type="ECO:0000256" key="10">
    <source>
        <dbReference type="ARBA" id="ARBA00048540"/>
    </source>
</evidence>
<evidence type="ECO:0000256" key="6">
    <source>
        <dbReference type="ARBA" id="ARBA00022723"/>
    </source>
</evidence>
<gene>
    <name evidence="12" type="ORF">M099_3821</name>
</gene>
<reference evidence="12 13" key="1">
    <citation type="submission" date="2014-04" db="EMBL/GenBank/DDBJ databases">
        <authorList>
            <person name="Sears C."/>
            <person name="Carroll K."/>
            <person name="Sack B.R."/>
            <person name="Qadri F."/>
            <person name="Myers L.L."/>
            <person name="Chung G.-T."/>
            <person name="Escheverria P."/>
            <person name="Fraser C.M."/>
            <person name="Sadzewicz L."/>
            <person name="Shefchek K.A."/>
            <person name="Tallon L."/>
            <person name="Das S.P."/>
            <person name="Daugherty S."/>
            <person name="Mongodin E.F."/>
        </authorList>
    </citation>
    <scope>NUCLEOTIDE SEQUENCE [LARGE SCALE GENOMIC DNA]</scope>
    <source>
        <strain evidence="12 13">3975 RP4</strain>
    </source>
</reference>
<evidence type="ECO:0000313" key="12">
    <source>
        <dbReference type="EMBL" id="KDS45412.1"/>
    </source>
</evidence>
<evidence type="ECO:0000256" key="9">
    <source>
        <dbReference type="ARBA" id="ARBA00031306"/>
    </source>
</evidence>
<evidence type="ECO:0000256" key="2">
    <source>
        <dbReference type="ARBA" id="ARBA00011955"/>
    </source>
</evidence>
<organism evidence="12 13">
    <name type="scientific">Phocaeicola vulgatus str. 3975 RP4</name>
    <dbReference type="NCBI Taxonomy" id="1339352"/>
    <lineage>
        <taxon>Bacteria</taxon>
        <taxon>Pseudomonadati</taxon>
        <taxon>Bacteroidota</taxon>
        <taxon>Bacteroidia</taxon>
        <taxon>Bacteroidales</taxon>
        <taxon>Bacteroidaceae</taxon>
        <taxon>Phocaeicola</taxon>
    </lineage>
</organism>
<keyword evidence="4" id="KW-0285">Flavoprotein</keyword>
<evidence type="ECO:0000256" key="1">
    <source>
        <dbReference type="ARBA" id="ARBA00001946"/>
    </source>
</evidence>
<evidence type="ECO:0000313" key="13">
    <source>
        <dbReference type="Proteomes" id="UP000027661"/>
    </source>
</evidence>
<keyword evidence="11" id="KW-1133">Transmembrane helix</keyword>
<dbReference type="Proteomes" id="UP000027661">
    <property type="component" value="Unassembled WGS sequence"/>
</dbReference>
<evidence type="ECO:0000256" key="7">
    <source>
        <dbReference type="ARBA" id="ARBA00022827"/>
    </source>
</evidence>
<protein>
    <recommendedName>
        <fullName evidence="3">FAD:protein FMN transferase</fullName>
        <ecNumber evidence="2">2.7.1.180</ecNumber>
    </recommendedName>
    <alternativeName>
        <fullName evidence="9">Flavin transferase</fullName>
    </alternativeName>
</protein>
<dbReference type="PATRIC" id="fig|1339352.3.peg.3585"/>
<evidence type="ECO:0000256" key="5">
    <source>
        <dbReference type="ARBA" id="ARBA00022679"/>
    </source>
</evidence>
<dbReference type="SUPFAM" id="SSF143631">
    <property type="entry name" value="ApbE-like"/>
    <property type="match status" value="1"/>
</dbReference>
<dbReference type="GO" id="GO:0046872">
    <property type="term" value="F:metal ion binding"/>
    <property type="evidence" value="ECO:0007669"/>
    <property type="project" value="UniProtKB-KW"/>
</dbReference>
<dbReference type="GO" id="GO:0016740">
    <property type="term" value="F:transferase activity"/>
    <property type="evidence" value="ECO:0007669"/>
    <property type="project" value="UniProtKB-KW"/>
</dbReference>
<keyword evidence="8" id="KW-0460">Magnesium</keyword>
<feature type="transmembrane region" description="Helical" evidence="11">
    <location>
        <begin position="63"/>
        <end position="83"/>
    </location>
</feature>
<comment type="caution">
    <text evidence="12">The sequence shown here is derived from an EMBL/GenBank/DDBJ whole genome shotgun (WGS) entry which is preliminary data.</text>
</comment>
<keyword evidence="11" id="KW-0472">Membrane</keyword>
<keyword evidence="5" id="KW-0808">Transferase</keyword>
<dbReference type="AlphaFoldDB" id="A0A069S724"/>
<evidence type="ECO:0000256" key="11">
    <source>
        <dbReference type="SAM" id="Phobius"/>
    </source>
</evidence>
<keyword evidence="6" id="KW-0479">Metal-binding</keyword>
<keyword evidence="7" id="KW-0274">FAD</keyword>
<comment type="cofactor">
    <cofactor evidence="1">
        <name>Mg(2+)</name>
        <dbReference type="ChEBI" id="CHEBI:18420"/>
    </cofactor>
</comment>
<name>A0A069S724_PHOVU</name>
<dbReference type="InterPro" id="IPR024932">
    <property type="entry name" value="ApbE"/>
</dbReference>
<sequence length="205" mass="22712">MQASEQTGGIFDVTCAPLINLWGFGFTKFDSITPQLVDSIRHFVGFRKVRLQGNRVMKDDPRILLNFSVLGGGTICNIIACLFDRKGISNYMIDIGGEMIAKGKNPQGWNWCIGIVRPKDDSTGTNSELEQIVQLSERLGLATSGNYRNFYLKDGRKYAHAINPITGYPVQKDILSATIIAHQCMLADAYATAFMTLGSRKARQL</sequence>
<keyword evidence="11" id="KW-0812">Transmembrane</keyword>
<dbReference type="PANTHER" id="PTHR30040">
    <property type="entry name" value="THIAMINE BIOSYNTHESIS LIPOPROTEIN APBE"/>
    <property type="match status" value="1"/>
</dbReference>
<dbReference type="Pfam" id="PF02424">
    <property type="entry name" value="ApbE"/>
    <property type="match status" value="1"/>
</dbReference>
<comment type="catalytic activity">
    <reaction evidence="10">
        <text>L-threonyl-[protein] + FAD = FMN-L-threonyl-[protein] + AMP + H(+)</text>
        <dbReference type="Rhea" id="RHEA:36847"/>
        <dbReference type="Rhea" id="RHEA-COMP:11060"/>
        <dbReference type="Rhea" id="RHEA-COMP:11061"/>
        <dbReference type="ChEBI" id="CHEBI:15378"/>
        <dbReference type="ChEBI" id="CHEBI:30013"/>
        <dbReference type="ChEBI" id="CHEBI:57692"/>
        <dbReference type="ChEBI" id="CHEBI:74257"/>
        <dbReference type="ChEBI" id="CHEBI:456215"/>
        <dbReference type="EC" id="2.7.1.180"/>
    </reaction>
</comment>
<dbReference type="EMBL" id="JNHM01000143">
    <property type="protein sequence ID" value="KDS45412.1"/>
    <property type="molecule type" value="Genomic_DNA"/>
</dbReference>
<evidence type="ECO:0000256" key="8">
    <source>
        <dbReference type="ARBA" id="ARBA00022842"/>
    </source>
</evidence>
<dbReference type="InterPro" id="IPR003374">
    <property type="entry name" value="ApbE-like_sf"/>
</dbReference>
<proteinExistence type="predicted"/>
<dbReference type="Gene3D" id="3.10.520.10">
    <property type="entry name" value="ApbE-like domains"/>
    <property type="match status" value="1"/>
</dbReference>
<evidence type="ECO:0000256" key="4">
    <source>
        <dbReference type="ARBA" id="ARBA00022630"/>
    </source>
</evidence>
<dbReference type="GeneID" id="93523581"/>
<dbReference type="PANTHER" id="PTHR30040:SF2">
    <property type="entry name" value="FAD:PROTEIN FMN TRANSFERASE"/>
    <property type="match status" value="1"/>
</dbReference>
<dbReference type="RefSeq" id="WP_005825771.1">
    <property type="nucleotide sequence ID" value="NZ_JNHM01000143.1"/>
</dbReference>